<organism evidence="3 4">
    <name type="scientific">Carnobacterium viridans</name>
    <dbReference type="NCBI Taxonomy" id="174587"/>
    <lineage>
        <taxon>Bacteria</taxon>
        <taxon>Bacillati</taxon>
        <taxon>Bacillota</taxon>
        <taxon>Bacilli</taxon>
        <taxon>Lactobacillales</taxon>
        <taxon>Carnobacteriaceae</taxon>
        <taxon>Carnobacterium</taxon>
    </lineage>
</organism>
<comment type="function">
    <text evidence="1">May bind long-chain fatty acids, such as palmitate, and may play a role in lipid transport or fatty acid metabolism.</text>
</comment>
<sequence>MKIAVVTDSTAYLTDEQCELYSIYRLPLSVIMENEVIEETEISPTTFFEAVKSMETLPTSSQPPIGQASVLFNELSKTYDAVISIHLSSELSGTYNTIKSLSGIYEDFKIYPYDSGISCSAQGYFVLEAARMAKEGYTVEEIFQVFEKIQKTLQAYFVVDDLNHLVRGGRLSNGSALLGSLLKIKPILHFEDKKITVFEKIRTKKKALKRIEQLLEEDVEKGYPIVATIIHANAEKEALAWMEVLKQQYPTLRYEMSYFGPVIGTHLGEGALGLTWAEDLTSK</sequence>
<dbReference type="PANTHER" id="PTHR33434">
    <property type="entry name" value="DEGV DOMAIN-CONTAINING PROTEIN DR_1986-RELATED"/>
    <property type="match status" value="1"/>
</dbReference>
<gene>
    <name evidence="3" type="ORF">SAMN04487752_2158</name>
</gene>
<evidence type="ECO:0000256" key="1">
    <source>
        <dbReference type="ARBA" id="ARBA00003238"/>
    </source>
</evidence>
<evidence type="ECO:0000313" key="4">
    <source>
        <dbReference type="Proteomes" id="UP000199481"/>
    </source>
</evidence>
<dbReference type="InterPro" id="IPR043168">
    <property type="entry name" value="DegV_C"/>
</dbReference>
<keyword evidence="4" id="KW-1185">Reference proteome</keyword>
<dbReference type="NCBIfam" id="TIGR00762">
    <property type="entry name" value="DegV"/>
    <property type="match status" value="1"/>
</dbReference>
<dbReference type="PANTHER" id="PTHR33434:SF2">
    <property type="entry name" value="FATTY ACID-BINDING PROTEIN TM_1468"/>
    <property type="match status" value="1"/>
</dbReference>
<dbReference type="EMBL" id="FNJW01000008">
    <property type="protein sequence ID" value="SDQ40629.1"/>
    <property type="molecule type" value="Genomic_DNA"/>
</dbReference>
<dbReference type="Gene3D" id="3.40.50.10170">
    <property type="match status" value="1"/>
</dbReference>
<dbReference type="AlphaFoldDB" id="A0A1H1ALR9"/>
<keyword evidence="2" id="KW-0446">Lipid-binding</keyword>
<name>A0A1H1ALR9_9LACT</name>
<dbReference type="RefSeq" id="WP_089977811.1">
    <property type="nucleotide sequence ID" value="NZ_CP084916.1"/>
</dbReference>
<evidence type="ECO:0000256" key="2">
    <source>
        <dbReference type="ARBA" id="ARBA00023121"/>
    </source>
</evidence>
<dbReference type="SUPFAM" id="SSF82549">
    <property type="entry name" value="DAK1/DegV-like"/>
    <property type="match status" value="1"/>
</dbReference>
<accession>A0A1H1ALR9</accession>
<evidence type="ECO:0000313" key="3">
    <source>
        <dbReference type="EMBL" id="SDQ40629.1"/>
    </source>
</evidence>
<dbReference type="Gene3D" id="3.30.1180.10">
    <property type="match status" value="1"/>
</dbReference>
<dbReference type="PROSITE" id="PS51482">
    <property type="entry name" value="DEGV"/>
    <property type="match status" value="1"/>
</dbReference>
<proteinExistence type="predicted"/>
<reference evidence="4" key="1">
    <citation type="submission" date="2016-10" db="EMBL/GenBank/DDBJ databases">
        <authorList>
            <person name="Varghese N."/>
            <person name="Submissions S."/>
        </authorList>
    </citation>
    <scope>NUCLEOTIDE SEQUENCE [LARGE SCALE GENOMIC DNA]</scope>
    <source>
        <strain evidence="4">MPL-11</strain>
    </source>
</reference>
<dbReference type="Proteomes" id="UP000199481">
    <property type="component" value="Unassembled WGS sequence"/>
</dbReference>
<dbReference type="OrthoDB" id="9775494at2"/>
<dbReference type="Pfam" id="PF02645">
    <property type="entry name" value="DegV"/>
    <property type="match status" value="1"/>
</dbReference>
<dbReference type="InterPro" id="IPR050270">
    <property type="entry name" value="DegV_domain_contain"/>
</dbReference>
<protein>
    <submittedName>
        <fullName evidence="3">EDD domain protein, DegV family</fullName>
    </submittedName>
</protein>
<dbReference type="InterPro" id="IPR003797">
    <property type="entry name" value="DegV"/>
</dbReference>
<dbReference type="GO" id="GO:0008289">
    <property type="term" value="F:lipid binding"/>
    <property type="evidence" value="ECO:0007669"/>
    <property type="project" value="UniProtKB-KW"/>
</dbReference>